<evidence type="ECO:0000313" key="2">
    <source>
        <dbReference type="Proteomes" id="UP001251857"/>
    </source>
</evidence>
<proteinExistence type="predicted"/>
<evidence type="ECO:0008006" key="3">
    <source>
        <dbReference type="Google" id="ProtNLM"/>
    </source>
</evidence>
<sequence length="172" mass="19320">MTAADPMMSETDVLRWRDVDQDALVTLWHHYGLTVHTVAPAEAIPGSFWGDEESGLVANRLYLRADTPVHSALHEGGHFVCMDDRRRTGLDTDAGGDYDEENGVCYLQLLLADHLPDVGHARLCRDMDRWGYSFRLGSTAAWLEQDAEDALAWLQAHGILDQAGRLTWRCRV</sequence>
<dbReference type="EMBL" id="JAVRIB010000002">
    <property type="protein sequence ID" value="MDT0633770.1"/>
    <property type="molecule type" value="Genomic_DNA"/>
</dbReference>
<keyword evidence="2" id="KW-1185">Reference proteome</keyword>
<organism evidence="1 2">
    <name type="scientific">Spectribacter hydrogenoxidans</name>
    <dbReference type="NCBI Taxonomy" id="3075608"/>
    <lineage>
        <taxon>Bacteria</taxon>
        <taxon>Pseudomonadati</taxon>
        <taxon>Pseudomonadota</taxon>
        <taxon>Gammaproteobacteria</taxon>
        <taxon>Salinisphaerales</taxon>
        <taxon>Salinisphaeraceae</taxon>
        <taxon>Spectribacter</taxon>
    </lineage>
</organism>
<evidence type="ECO:0000313" key="1">
    <source>
        <dbReference type="EMBL" id="MDT0633770.1"/>
    </source>
</evidence>
<accession>A0ABU3BX04</accession>
<gene>
    <name evidence="1" type="ORF">RM532_02225</name>
</gene>
<protein>
    <recommendedName>
        <fullName evidence="3">IrrE N-terminal-like domain-containing protein</fullName>
    </recommendedName>
</protein>
<comment type="caution">
    <text evidence="1">The sequence shown here is derived from an EMBL/GenBank/DDBJ whole genome shotgun (WGS) entry which is preliminary data.</text>
</comment>
<reference evidence="1 2" key="1">
    <citation type="submission" date="2023-09" db="EMBL/GenBank/DDBJ databases">
        <authorList>
            <person name="Rey-Velasco X."/>
        </authorList>
    </citation>
    <scope>NUCLEOTIDE SEQUENCE [LARGE SCALE GENOMIC DNA]</scope>
    <source>
        <strain evidence="1 2">W335</strain>
    </source>
</reference>
<dbReference type="Proteomes" id="UP001251857">
    <property type="component" value="Unassembled WGS sequence"/>
</dbReference>
<name>A0ABU3BX04_9GAMM</name>
<dbReference type="RefSeq" id="WP_311651495.1">
    <property type="nucleotide sequence ID" value="NZ_JAVRIB010000002.1"/>
</dbReference>